<protein>
    <submittedName>
        <fullName evidence="1">Uncharacterized protein</fullName>
    </submittedName>
</protein>
<reference evidence="1 2" key="1">
    <citation type="journal article" date="2016" name="Nat. Commun.">
        <title>Thousands of microbial genomes shed light on interconnected biogeochemical processes in an aquifer system.</title>
        <authorList>
            <person name="Anantharaman K."/>
            <person name="Brown C.T."/>
            <person name="Hug L.A."/>
            <person name="Sharon I."/>
            <person name="Castelle C.J."/>
            <person name="Probst A.J."/>
            <person name="Thomas B.C."/>
            <person name="Singh A."/>
            <person name="Wilkins M.J."/>
            <person name="Karaoz U."/>
            <person name="Brodie E.L."/>
            <person name="Williams K.H."/>
            <person name="Hubbard S.S."/>
            <person name="Banfield J.F."/>
        </authorList>
    </citation>
    <scope>NUCLEOTIDE SEQUENCE [LARGE SCALE GENOMIC DNA]</scope>
</reference>
<evidence type="ECO:0000313" key="1">
    <source>
        <dbReference type="EMBL" id="OGH78101.1"/>
    </source>
</evidence>
<accession>A0A1F6N2J1</accession>
<name>A0A1F6N2J1_9BACT</name>
<dbReference type="Proteomes" id="UP000177040">
    <property type="component" value="Unassembled WGS sequence"/>
</dbReference>
<sequence>MPAPLFSYCQNNPLKNVSALERLIMAVEPSAITDTALSGVVEYAALILSGLRDLEPRGLADSYVTQVLGFIDTKLVEQVATDPAKSASNDLNELAVELLHSAAAIGVVEEITPYTVEELTEIINSSDVDFNHAILAFTIGYAIVSGEKDYGSLLMHILMNHKDEELQTPYEWMDAFLLGLLIHSAWSYFPDATDREQQFILQHYFYYAIIMGVPVQSWLNVAFAANPKLLPHILMQKLSSSQEVIPENSGLSSSADFANVIRDYMSAVNQNSIPTLAAEKFLGKWYGNDAQGNQYRLWLRAALGTAYRLQTRNL</sequence>
<dbReference type="AlphaFoldDB" id="A0A1F6N2J1"/>
<proteinExistence type="predicted"/>
<dbReference type="EMBL" id="MFQH01000017">
    <property type="protein sequence ID" value="OGH78101.1"/>
    <property type="molecule type" value="Genomic_DNA"/>
</dbReference>
<gene>
    <name evidence="1" type="ORF">A2983_03405</name>
</gene>
<comment type="caution">
    <text evidence="1">The sequence shown here is derived from an EMBL/GenBank/DDBJ whole genome shotgun (WGS) entry which is preliminary data.</text>
</comment>
<organism evidence="1 2">
    <name type="scientific">Candidatus Magasanikbacteria bacterium RIFCSPLOWO2_01_FULL_40_15</name>
    <dbReference type="NCBI Taxonomy" id="1798686"/>
    <lineage>
        <taxon>Bacteria</taxon>
        <taxon>Candidatus Magasanikiibacteriota</taxon>
    </lineage>
</organism>
<evidence type="ECO:0000313" key="2">
    <source>
        <dbReference type="Proteomes" id="UP000177040"/>
    </source>
</evidence>